<feature type="transmembrane region" description="Helical" evidence="6">
    <location>
        <begin position="426"/>
        <end position="444"/>
    </location>
</feature>
<keyword evidence="3 5" id="KW-0040">ANK repeat</keyword>
<keyword evidence="8" id="KW-1185">Reference proteome</keyword>
<dbReference type="GO" id="GO:0019706">
    <property type="term" value="F:protein-cysteine S-palmitoyltransferase activity"/>
    <property type="evidence" value="ECO:0007669"/>
    <property type="project" value="UniProtKB-EC"/>
</dbReference>
<protein>
    <recommendedName>
        <fullName evidence="1">protein S-acyltransferase</fullName>
        <ecNumber evidence="1">2.3.1.225</ecNumber>
    </recommendedName>
</protein>
<evidence type="ECO:0000256" key="2">
    <source>
        <dbReference type="ARBA" id="ARBA00022737"/>
    </source>
</evidence>
<dbReference type="InterPro" id="IPR002110">
    <property type="entry name" value="Ankyrin_rpt"/>
</dbReference>
<gene>
    <name evidence="7" type="primary">NCAS0G00760</name>
    <name evidence="7" type="ordered locus">NCAS_0G00760</name>
</gene>
<dbReference type="PANTHER" id="PTHR24161">
    <property type="entry name" value="ANK_REP_REGION DOMAIN-CONTAINING PROTEIN-RELATED"/>
    <property type="match status" value="1"/>
</dbReference>
<keyword evidence="6" id="KW-1133">Transmembrane helix</keyword>
<dbReference type="Gene3D" id="1.25.40.20">
    <property type="entry name" value="Ankyrin repeat-containing domain"/>
    <property type="match status" value="2"/>
</dbReference>
<dbReference type="KEGG" id="ncs:NCAS_0G00760"/>
<evidence type="ECO:0000256" key="1">
    <source>
        <dbReference type="ARBA" id="ARBA00012210"/>
    </source>
</evidence>
<dbReference type="RefSeq" id="XP_003677316.1">
    <property type="nucleotide sequence ID" value="XM_003677268.1"/>
</dbReference>
<feature type="repeat" description="ANK" evidence="5">
    <location>
        <begin position="145"/>
        <end position="177"/>
    </location>
</feature>
<sequence>MLERNVVDNFLLSCELGNIDTVKQLVSSNVIEGNYINEIRDNCQGLNALQWACINDRIEVIEYLISQGADTNIQCGLHTPLQLAVQFGHIYTIDLLLKNDAKWKHYDRESLLIAAVKNSSPLLVLYILLFVVSLELEDINMCDENGRSPLMLASAHGDLLIIKLLLKFGSNVNLVDNDGYNAAHFAIIGGEFRIFDILIENGTDVLSKTKNGKSCLQLATEMNTVTRLQNIFRNHCLNDDGVKDYKIYLINRKFWVSLTSMLIPLCCVMIFSTLVNLYSIGYSLSVIFFVGLLTVWYSTILQDLYSKFVNNPLFITIPNTIIILCYWFTLFKLEMSQHHHMFVIFTGTLLLMTTIMLLNKRYFQPRESEELDYDWIRNRASELIDQEIFDFEALNIENGNIEKKCAHGNDLFIGMLAISNAMYDQILFMLSEVTLLSLIAFYPVNYIKEFPEGIIFGCVKNVTAMLSDNAIMSSVNFLLIFELIIVIKEHIKHWYSNRQEIMKQQQAVVLV</sequence>
<keyword evidence="4" id="KW-0012">Acyltransferase</keyword>
<accession>G0VHS9</accession>
<feature type="transmembrane region" description="Helical" evidence="6">
    <location>
        <begin position="470"/>
        <end position="487"/>
    </location>
</feature>
<dbReference type="AlphaFoldDB" id="G0VHS9"/>
<dbReference type="SUPFAM" id="SSF48403">
    <property type="entry name" value="Ankyrin repeat"/>
    <property type="match status" value="1"/>
</dbReference>
<reference evidence="7 8" key="1">
    <citation type="journal article" date="2011" name="Proc. Natl. Acad. Sci. U.S.A.">
        <title>Evolutionary erosion of yeast sex chromosomes by mating-type switching accidents.</title>
        <authorList>
            <person name="Gordon J.L."/>
            <person name="Armisen D."/>
            <person name="Proux-Wera E."/>
            <person name="Oheigeartaigh S.S."/>
            <person name="Byrne K.P."/>
            <person name="Wolfe K.H."/>
        </authorList>
    </citation>
    <scope>NUCLEOTIDE SEQUENCE [LARGE SCALE GENOMIC DNA]</scope>
    <source>
        <strain evidence="8">ATCC 76901 / BCRC 22586 / CBS 4309 / NBRC 1992 / NRRL Y-12630</strain>
    </source>
</reference>
<dbReference type="PROSITE" id="PS50297">
    <property type="entry name" value="ANK_REP_REGION"/>
    <property type="match status" value="3"/>
</dbReference>
<feature type="transmembrane region" description="Helical" evidence="6">
    <location>
        <begin position="313"/>
        <end position="333"/>
    </location>
</feature>
<feature type="transmembrane region" description="Helical" evidence="6">
    <location>
        <begin position="339"/>
        <end position="358"/>
    </location>
</feature>
<dbReference type="SMART" id="SM00248">
    <property type="entry name" value="ANK"/>
    <property type="match status" value="5"/>
</dbReference>
<dbReference type="STRING" id="1064592.G0VHS9"/>
<evidence type="ECO:0000256" key="3">
    <source>
        <dbReference type="ARBA" id="ARBA00023043"/>
    </source>
</evidence>
<evidence type="ECO:0000256" key="6">
    <source>
        <dbReference type="SAM" id="Phobius"/>
    </source>
</evidence>
<name>G0VHS9_NAUCA</name>
<dbReference type="InterPro" id="IPR036770">
    <property type="entry name" value="Ankyrin_rpt-contain_sf"/>
</dbReference>
<evidence type="ECO:0000256" key="5">
    <source>
        <dbReference type="PROSITE-ProRule" id="PRU00023"/>
    </source>
</evidence>
<evidence type="ECO:0000313" key="8">
    <source>
        <dbReference type="Proteomes" id="UP000001640"/>
    </source>
</evidence>
<organism evidence="7 8">
    <name type="scientific">Naumovozyma castellii</name>
    <name type="common">Yeast</name>
    <name type="synonym">Saccharomyces castellii</name>
    <dbReference type="NCBI Taxonomy" id="27288"/>
    <lineage>
        <taxon>Eukaryota</taxon>
        <taxon>Fungi</taxon>
        <taxon>Dikarya</taxon>
        <taxon>Ascomycota</taxon>
        <taxon>Saccharomycotina</taxon>
        <taxon>Saccharomycetes</taxon>
        <taxon>Saccharomycetales</taxon>
        <taxon>Saccharomycetaceae</taxon>
        <taxon>Naumovozyma</taxon>
    </lineage>
</organism>
<keyword evidence="2" id="KW-0677">Repeat</keyword>
<feature type="repeat" description="ANK" evidence="5">
    <location>
        <begin position="44"/>
        <end position="76"/>
    </location>
</feature>
<reference key="2">
    <citation type="submission" date="2011-08" db="EMBL/GenBank/DDBJ databases">
        <title>Genome sequence of Naumovozyma castellii.</title>
        <authorList>
            <person name="Gordon J.L."/>
            <person name="Armisen D."/>
            <person name="Proux-Wera E."/>
            <person name="OhEigeartaigh S.S."/>
            <person name="Byrne K.P."/>
            <person name="Wolfe K.H."/>
        </authorList>
    </citation>
    <scope>NUCLEOTIDE SEQUENCE</scope>
    <source>
        <strain>Type strain:CBS 4309</strain>
    </source>
</reference>
<evidence type="ECO:0000313" key="7">
    <source>
        <dbReference type="EMBL" id="CCC70963.1"/>
    </source>
</evidence>
<keyword evidence="4" id="KW-0808">Transferase</keyword>
<dbReference type="GeneID" id="96904629"/>
<dbReference type="PANTHER" id="PTHR24161:SF85">
    <property type="entry name" value="PALMITOYLTRANSFERASE HIP14"/>
    <property type="match status" value="1"/>
</dbReference>
<dbReference type="EC" id="2.3.1.225" evidence="1"/>
<proteinExistence type="predicted"/>
<keyword evidence="6" id="KW-0472">Membrane</keyword>
<dbReference type="EMBL" id="HE576758">
    <property type="protein sequence ID" value="CCC70963.1"/>
    <property type="molecule type" value="Genomic_DNA"/>
</dbReference>
<dbReference type="eggNOG" id="KOG0509">
    <property type="taxonomic scope" value="Eukaryota"/>
</dbReference>
<dbReference type="Pfam" id="PF12796">
    <property type="entry name" value="Ank_2"/>
    <property type="match status" value="2"/>
</dbReference>
<dbReference type="OrthoDB" id="20872at2759"/>
<dbReference type="HOGENOM" id="CLU_533263_0_0_1"/>
<feature type="transmembrane region" description="Helical" evidence="6">
    <location>
        <begin position="254"/>
        <end position="274"/>
    </location>
</feature>
<dbReference type="InParanoid" id="G0VHS9"/>
<evidence type="ECO:0000256" key="4">
    <source>
        <dbReference type="ARBA" id="ARBA00023315"/>
    </source>
</evidence>
<feature type="transmembrane region" description="Helical" evidence="6">
    <location>
        <begin position="280"/>
        <end position="301"/>
    </location>
</feature>
<feature type="repeat" description="ANK" evidence="5">
    <location>
        <begin position="178"/>
        <end position="210"/>
    </location>
</feature>
<keyword evidence="6" id="KW-0812">Transmembrane</keyword>
<dbReference type="PROSITE" id="PS50088">
    <property type="entry name" value="ANK_REPEAT"/>
    <property type="match status" value="3"/>
</dbReference>
<dbReference type="Proteomes" id="UP000001640">
    <property type="component" value="Chromosome 7"/>
</dbReference>